<dbReference type="InterPro" id="IPR006842">
    <property type="entry name" value="Transposase_31"/>
</dbReference>
<name>A0A2K8UBU2_9GAMM</name>
<dbReference type="GO" id="GO:0006310">
    <property type="term" value="P:DNA recombination"/>
    <property type="evidence" value="ECO:0007669"/>
    <property type="project" value="TreeGrafter"/>
</dbReference>
<evidence type="ECO:0000259" key="1">
    <source>
        <dbReference type="Pfam" id="PF04754"/>
    </source>
</evidence>
<dbReference type="PANTHER" id="PTHR34611">
    <property type="match status" value="1"/>
</dbReference>
<dbReference type="Proteomes" id="UP000232638">
    <property type="component" value="Chromosome"/>
</dbReference>
<sequence length="324" mass="36755">MVEGLLRDFVQEDWLGLIDFTTLEKQGGSYVTDDLREREDDIIWRVRVAGEWLYVYLLIEFQSQVDPWMAVRVMVYTGLLYQDLIKSGAVAAGERLPPVFPLVLYNGTGRWTAARDIAELIVPLPNALARYCPQHRYHLIDEGRIGVETLDQAGSVAAELVRLEVLATDGPDAVRPILRRLSARLQGPGYASLRRALSVWFARVLLRRLMPDEKIPELHDLVEVETMLAEHVEEWTQKWKREGIQEGIREGILEGERRGELQGKADALKRLLRRRFGELPQWADARIDTATLDQVDGWLDGMLQASTLEGLLGGQPPESRRPAG</sequence>
<organism evidence="2 3">
    <name type="scientific">Candidatus Thiodictyon syntrophicum</name>
    <dbReference type="NCBI Taxonomy" id="1166950"/>
    <lineage>
        <taxon>Bacteria</taxon>
        <taxon>Pseudomonadati</taxon>
        <taxon>Pseudomonadota</taxon>
        <taxon>Gammaproteobacteria</taxon>
        <taxon>Chromatiales</taxon>
        <taxon>Chromatiaceae</taxon>
        <taxon>Thiodictyon</taxon>
    </lineage>
</organism>
<dbReference type="EMBL" id="CP020370">
    <property type="protein sequence ID" value="AUB83053.1"/>
    <property type="molecule type" value="Genomic_DNA"/>
</dbReference>
<evidence type="ECO:0000313" key="2">
    <source>
        <dbReference type="EMBL" id="AUB83053.1"/>
    </source>
</evidence>
<keyword evidence="3" id="KW-1185">Reference proteome</keyword>
<proteinExistence type="predicted"/>
<accession>A0A2K8UBU2</accession>
<gene>
    <name evidence="2" type="ORF">THSYN_20300</name>
</gene>
<dbReference type="PANTHER" id="PTHR34611:SF2">
    <property type="entry name" value="INACTIVE RECOMBINATION-PROMOTING NUCLEASE-LIKE PROTEIN RPNE-RELATED"/>
    <property type="match status" value="1"/>
</dbReference>
<dbReference type="InterPro" id="IPR051699">
    <property type="entry name" value="Rpn/YhgA-like_nuclease"/>
</dbReference>
<feature type="domain" description="Transposase (putative) YhgA-like" evidence="1">
    <location>
        <begin position="5"/>
        <end position="158"/>
    </location>
</feature>
<dbReference type="GO" id="GO:1990238">
    <property type="term" value="F:double-stranded DNA endonuclease activity"/>
    <property type="evidence" value="ECO:0007669"/>
    <property type="project" value="TreeGrafter"/>
</dbReference>
<protein>
    <submittedName>
        <fullName evidence="2">Transposase</fullName>
    </submittedName>
</protein>
<dbReference type="AlphaFoldDB" id="A0A2K8UBU2"/>
<evidence type="ECO:0000313" key="3">
    <source>
        <dbReference type="Proteomes" id="UP000232638"/>
    </source>
</evidence>
<dbReference type="KEGG" id="tsy:THSYN_20300"/>
<reference evidence="2 3" key="1">
    <citation type="submission" date="2017-03" db="EMBL/GenBank/DDBJ databases">
        <title>Complete genome sequence of Candidatus 'Thiodictyon syntrophicum' sp. nov. strain Cad16T, a photolithoautotroph purple sulfur bacterium isolated from an alpine meromictic lake.</title>
        <authorList>
            <person name="Luedin S.M."/>
            <person name="Pothier J.F."/>
            <person name="Danza F."/>
            <person name="Storelli N."/>
            <person name="Wittwer M."/>
            <person name="Tonolla M."/>
        </authorList>
    </citation>
    <scope>NUCLEOTIDE SEQUENCE [LARGE SCALE GENOMIC DNA]</scope>
    <source>
        <strain evidence="2 3">Cad16T</strain>
    </source>
</reference>
<dbReference type="Pfam" id="PF04754">
    <property type="entry name" value="Transposase_31"/>
    <property type="match status" value="1"/>
</dbReference>